<gene>
    <name evidence="1" type="ORF">WJX84_007550</name>
</gene>
<evidence type="ECO:0000313" key="1">
    <source>
        <dbReference type="EMBL" id="KAK9838387.1"/>
    </source>
</evidence>
<organism evidence="1 2">
    <name type="scientific">Apatococcus fuscideae</name>
    <dbReference type="NCBI Taxonomy" id="2026836"/>
    <lineage>
        <taxon>Eukaryota</taxon>
        <taxon>Viridiplantae</taxon>
        <taxon>Chlorophyta</taxon>
        <taxon>core chlorophytes</taxon>
        <taxon>Trebouxiophyceae</taxon>
        <taxon>Chlorellales</taxon>
        <taxon>Chlorellaceae</taxon>
        <taxon>Apatococcus</taxon>
    </lineage>
</organism>
<dbReference type="Proteomes" id="UP001485043">
    <property type="component" value="Unassembled WGS sequence"/>
</dbReference>
<comment type="caution">
    <text evidence="1">The sequence shown here is derived from an EMBL/GenBank/DDBJ whole genome shotgun (WGS) entry which is preliminary data.</text>
</comment>
<sequence length="161" mass="16207">MHMCAGQHDPARTYTSTLQSQGLTVPAPPGCAALNPDDIQCGTGSPGLLPPQQQRICLAANCHALFNQDAGVPALCKPDGAIIISKAPSGSGSQSRASNGLVHVQGHAVAQSPHCTSGSLAEMRMEGHAIAPADATLMLPYVAAASAPTGGRALSPRAPGQ</sequence>
<name>A0AAW1RXS5_9CHLO</name>
<dbReference type="EMBL" id="JALJOV010001917">
    <property type="protein sequence ID" value="KAK9838387.1"/>
    <property type="molecule type" value="Genomic_DNA"/>
</dbReference>
<dbReference type="AlphaFoldDB" id="A0AAW1RXS5"/>
<accession>A0AAW1RXS5</accession>
<reference evidence="1 2" key="1">
    <citation type="journal article" date="2024" name="Nat. Commun.">
        <title>Phylogenomics reveals the evolutionary origins of lichenization in chlorophyte algae.</title>
        <authorList>
            <person name="Puginier C."/>
            <person name="Libourel C."/>
            <person name="Otte J."/>
            <person name="Skaloud P."/>
            <person name="Haon M."/>
            <person name="Grisel S."/>
            <person name="Petersen M."/>
            <person name="Berrin J.G."/>
            <person name="Delaux P.M."/>
            <person name="Dal Grande F."/>
            <person name="Keller J."/>
        </authorList>
    </citation>
    <scope>NUCLEOTIDE SEQUENCE [LARGE SCALE GENOMIC DNA]</scope>
    <source>
        <strain evidence="1 2">SAG 2523</strain>
    </source>
</reference>
<evidence type="ECO:0000313" key="2">
    <source>
        <dbReference type="Proteomes" id="UP001485043"/>
    </source>
</evidence>
<protein>
    <submittedName>
        <fullName evidence="1">Uncharacterized protein</fullName>
    </submittedName>
</protein>
<keyword evidence="2" id="KW-1185">Reference proteome</keyword>
<proteinExistence type="predicted"/>